<gene>
    <name evidence="5" type="ORF">GPECTOR_15g298</name>
</gene>
<keyword evidence="1" id="KW-0677">Repeat</keyword>
<dbReference type="SUPFAM" id="SSF48403">
    <property type="entry name" value="Ankyrin repeat"/>
    <property type="match status" value="1"/>
</dbReference>
<dbReference type="Gene3D" id="1.25.40.20">
    <property type="entry name" value="Ankyrin repeat-containing domain"/>
    <property type="match status" value="2"/>
</dbReference>
<evidence type="ECO:0000313" key="5">
    <source>
        <dbReference type="EMBL" id="KXZ50615.1"/>
    </source>
</evidence>
<dbReference type="InterPro" id="IPR002110">
    <property type="entry name" value="Ankyrin_rpt"/>
</dbReference>
<dbReference type="AlphaFoldDB" id="A0A150GLJ9"/>
<feature type="repeat" description="ANK" evidence="3">
    <location>
        <begin position="125"/>
        <end position="158"/>
    </location>
</feature>
<evidence type="ECO:0000256" key="1">
    <source>
        <dbReference type="ARBA" id="ARBA00022737"/>
    </source>
</evidence>
<feature type="region of interest" description="Disordered" evidence="4">
    <location>
        <begin position="1"/>
        <end position="32"/>
    </location>
</feature>
<evidence type="ECO:0000256" key="3">
    <source>
        <dbReference type="PROSITE-ProRule" id="PRU00023"/>
    </source>
</evidence>
<evidence type="ECO:0000256" key="4">
    <source>
        <dbReference type="SAM" id="MobiDB-lite"/>
    </source>
</evidence>
<accession>A0A150GLJ9</accession>
<name>A0A150GLJ9_GONPE</name>
<evidence type="ECO:0000313" key="6">
    <source>
        <dbReference type="Proteomes" id="UP000075714"/>
    </source>
</evidence>
<keyword evidence="6" id="KW-1185">Reference proteome</keyword>
<evidence type="ECO:0000256" key="2">
    <source>
        <dbReference type="ARBA" id="ARBA00023043"/>
    </source>
</evidence>
<feature type="repeat" description="ANK" evidence="3">
    <location>
        <begin position="159"/>
        <end position="191"/>
    </location>
</feature>
<comment type="caution">
    <text evidence="5">The sequence shown here is derived from an EMBL/GenBank/DDBJ whole genome shotgun (WGS) entry which is preliminary data.</text>
</comment>
<dbReference type="InterPro" id="IPR036770">
    <property type="entry name" value="Ankyrin_rpt-contain_sf"/>
</dbReference>
<dbReference type="PANTHER" id="PTHR24171">
    <property type="entry name" value="ANKYRIN REPEAT DOMAIN-CONTAINING PROTEIN 39-RELATED"/>
    <property type="match status" value="1"/>
</dbReference>
<dbReference type="EMBL" id="LSYV01000016">
    <property type="protein sequence ID" value="KXZ50615.1"/>
    <property type="molecule type" value="Genomic_DNA"/>
</dbReference>
<dbReference type="Pfam" id="PF00023">
    <property type="entry name" value="Ank"/>
    <property type="match status" value="1"/>
</dbReference>
<dbReference type="STRING" id="33097.A0A150GLJ9"/>
<dbReference type="Proteomes" id="UP000075714">
    <property type="component" value="Unassembled WGS sequence"/>
</dbReference>
<feature type="region of interest" description="Disordered" evidence="4">
    <location>
        <begin position="105"/>
        <end position="132"/>
    </location>
</feature>
<dbReference type="PROSITE" id="PS50088">
    <property type="entry name" value="ANK_REPEAT"/>
    <property type="match status" value="2"/>
</dbReference>
<reference evidence="6" key="1">
    <citation type="journal article" date="2016" name="Nat. Commun.">
        <title>The Gonium pectorale genome demonstrates co-option of cell cycle regulation during the evolution of multicellularity.</title>
        <authorList>
            <person name="Hanschen E.R."/>
            <person name="Marriage T.N."/>
            <person name="Ferris P.J."/>
            <person name="Hamaji T."/>
            <person name="Toyoda A."/>
            <person name="Fujiyama A."/>
            <person name="Neme R."/>
            <person name="Noguchi H."/>
            <person name="Minakuchi Y."/>
            <person name="Suzuki M."/>
            <person name="Kawai-Toyooka H."/>
            <person name="Smith D.R."/>
            <person name="Sparks H."/>
            <person name="Anderson J."/>
            <person name="Bakaric R."/>
            <person name="Luria V."/>
            <person name="Karger A."/>
            <person name="Kirschner M.W."/>
            <person name="Durand P.M."/>
            <person name="Michod R.E."/>
            <person name="Nozaki H."/>
            <person name="Olson B.J."/>
        </authorList>
    </citation>
    <scope>NUCLEOTIDE SEQUENCE [LARGE SCALE GENOMIC DNA]</scope>
    <source>
        <strain evidence="6">NIES-2863</strain>
    </source>
</reference>
<proteinExistence type="predicted"/>
<organism evidence="5 6">
    <name type="scientific">Gonium pectorale</name>
    <name type="common">Green alga</name>
    <dbReference type="NCBI Taxonomy" id="33097"/>
    <lineage>
        <taxon>Eukaryota</taxon>
        <taxon>Viridiplantae</taxon>
        <taxon>Chlorophyta</taxon>
        <taxon>core chlorophytes</taxon>
        <taxon>Chlorophyceae</taxon>
        <taxon>CS clade</taxon>
        <taxon>Chlamydomonadales</taxon>
        <taxon>Volvocaceae</taxon>
        <taxon>Gonium</taxon>
    </lineage>
</organism>
<dbReference type="Pfam" id="PF12796">
    <property type="entry name" value="Ank_2"/>
    <property type="match status" value="1"/>
</dbReference>
<protein>
    <submittedName>
        <fullName evidence="5">Uncharacterized protein</fullName>
    </submittedName>
</protein>
<keyword evidence="2 3" id="KW-0040">ANK repeat</keyword>
<sequence>MGEQPVFRAALPSAANTHDDAESTSTPQQQGCPDALLAGSREREAAPGPILRAIGAYGGMACAVWLVGQHALSVALGAGGWASPGPRYQPSSLPLAAIVMPRFTNPFQSPTKGPANADRDARDEEGETPLTRACRSGRDLDNVRSLLAAGANVNATDYCKQTPLHVCSAWGCLETVQEFLRAGADTNAIDKELLNSGAYTDAKDEEGRTPLDVARSNDNDDVVDLLLLLERRASGGETK</sequence>
<dbReference type="PROSITE" id="PS50297">
    <property type="entry name" value="ANK_REP_REGION"/>
    <property type="match status" value="2"/>
</dbReference>
<dbReference type="OrthoDB" id="548769at2759"/>
<dbReference type="SMART" id="SM00248">
    <property type="entry name" value="ANK"/>
    <property type="match status" value="3"/>
</dbReference>